<evidence type="ECO:0000313" key="4">
    <source>
        <dbReference type="EMBL" id="TYQ01864.1"/>
    </source>
</evidence>
<dbReference type="SUPFAM" id="SSF51419">
    <property type="entry name" value="PLP-binding barrel"/>
    <property type="match status" value="1"/>
</dbReference>
<protein>
    <submittedName>
        <fullName evidence="4">D-serine deaminase-like pyridoxal phosphate-dependent protein</fullName>
    </submittedName>
</protein>
<name>A0A652YKD1_NOCGL</name>
<proteinExistence type="inferred from homology"/>
<dbReference type="InterPro" id="IPR026956">
    <property type="entry name" value="D-ser_dehydrat-like_dom"/>
</dbReference>
<comment type="caution">
    <text evidence="4">The sequence shown here is derived from an EMBL/GenBank/DDBJ whole genome shotgun (WGS) entry which is preliminary data.</text>
</comment>
<accession>A0A652YKD1</accession>
<keyword evidence="2" id="KW-0456">Lyase</keyword>
<evidence type="ECO:0000256" key="2">
    <source>
        <dbReference type="ARBA" id="ARBA00023239"/>
    </source>
</evidence>
<dbReference type="Pfam" id="PF14031">
    <property type="entry name" value="D-ser_dehydrat"/>
    <property type="match status" value="1"/>
</dbReference>
<dbReference type="InterPro" id="IPR051466">
    <property type="entry name" value="D-amino_acid_metab_enzyme"/>
</dbReference>
<dbReference type="EMBL" id="VNIQ01000007">
    <property type="protein sequence ID" value="TYQ01864.1"/>
    <property type="molecule type" value="Genomic_DNA"/>
</dbReference>
<dbReference type="SMART" id="SM01119">
    <property type="entry name" value="D-ser_dehydrat"/>
    <property type="match status" value="1"/>
</dbReference>
<gene>
    <name evidence="4" type="ORF">FNL38_107286</name>
</gene>
<dbReference type="AlphaFoldDB" id="A0A652YKD1"/>
<dbReference type="Pfam" id="PF01168">
    <property type="entry name" value="Ala_racemase_N"/>
    <property type="match status" value="1"/>
</dbReference>
<dbReference type="Gene3D" id="2.40.37.20">
    <property type="entry name" value="D-serine dehydratase-like domain"/>
    <property type="match status" value="1"/>
</dbReference>
<dbReference type="PANTHER" id="PTHR28004:SF8">
    <property type="entry name" value="D-SERINE DEAMINASE"/>
    <property type="match status" value="1"/>
</dbReference>
<comment type="similarity">
    <text evidence="1">Belongs to the DSD1 family.</text>
</comment>
<organism evidence="4">
    <name type="scientific">Nocardia globerula</name>
    <dbReference type="NCBI Taxonomy" id="1818"/>
    <lineage>
        <taxon>Bacteria</taxon>
        <taxon>Bacillati</taxon>
        <taxon>Actinomycetota</taxon>
        <taxon>Actinomycetes</taxon>
        <taxon>Mycobacteriales</taxon>
        <taxon>Nocardiaceae</taxon>
        <taxon>Nocardia</taxon>
    </lineage>
</organism>
<feature type="domain" description="D-serine dehydratase-like" evidence="3">
    <location>
        <begin position="441"/>
        <end position="537"/>
    </location>
</feature>
<dbReference type="InterPro" id="IPR001608">
    <property type="entry name" value="Ala_racemase_N"/>
</dbReference>
<reference evidence="4" key="1">
    <citation type="submission" date="2019-07" db="EMBL/GenBank/DDBJ databases">
        <title>Genomic Encyclopedia of Type Strains, Phase IV (KMG-IV): sequencing the most valuable type-strain genomes for metagenomic binning, comparative biology and taxonomic classification.</title>
        <authorList>
            <person name="Goeker M."/>
        </authorList>
    </citation>
    <scope>NUCLEOTIDE SEQUENCE</scope>
    <source>
        <strain evidence="4">DSM 44596</strain>
    </source>
</reference>
<dbReference type="PANTHER" id="PTHR28004">
    <property type="entry name" value="ZGC:162816-RELATED"/>
    <property type="match status" value="1"/>
</dbReference>
<dbReference type="InterPro" id="IPR042208">
    <property type="entry name" value="D-ser_dehydrat-like_sf"/>
</dbReference>
<sequence length="550" mass="60094">MLHRAPRKTQKGIVKLFGVQPLSGQQGFTRHCQVVENVSSAMMRWYLKYKRYRFPKEIITHCVRLYHRSTPALREIECSWPPVGSWRPPRRGCAAGSTNSPIVTEKALTESLSLMNTSLPAKGTNDGMTDHTNPPIGWQHKAFGTDLNGLRSSDLEALGISALDGDLPLPVMTLDREAISHNVDLMAKFCADHDVDLAPHAKTTMSPELVHRQLDAGAWGMTAATVAQARILREFGVDTIIIASQVLDPAGIRWICDVQQTDPGFFVATLVDSIESVQLMESLIAKVSPSSRIRVLVELGYDNGRAGARTLDQALDVARAASQTQSLVLTGVEGFEGMMPGASVAARRISVDSYLRSARVFTEICVAENLFENNSTQAPLPLVTFGGSAFHDLVVRELAGRWATGNGVRVVLRSGCYITHDHGLYADTSPWADGPRTLRAAAEVWGVVLSLPEPGRAILGFGRRDVGSDAGFPTVLWRRRDGSNQSARELSISALNDQHAYVDLPGNFDVRVGDLLGCGISHPCTTFDKWSLIPEVDARYRVVGSVHTFF</sequence>
<dbReference type="Gene3D" id="3.20.20.10">
    <property type="entry name" value="Alanine racemase"/>
    <property type="match status" value="1"/>
</dbReference>
<dbReference type="InterPro" id="IPR029066">
    <property type="entry name" value="PLP-binding_barrel"/>
</dbReference>
<evidence type="ECO:0000256" key="1">
    <source>
        <dbReference type="ARBA" id="ARBA00005323"/>
    </source>
</evidence>
<evidence type="ECO:0000259" key="3">
    <source>
        <dbReference type="SMART" id="SM01119"/>
    </source>
</evidence>
<dbReference type="GO" id="GO:0016829">
    <property type="term" value="F:lyase activity"/>
    <property type="evidence" value="ECO:0007669"/>
    <property type="project" value="UniProtKB-KW"/>
</dbReference>